<keyword evidence="1" id="KW-1133">Transmembrane helix</keyword>
<name>A0A0R1YV84_9LACO</name>
<evidence type="ECO:0000256" key="1">
    <source>
        <dbReference type="SAM" id="Phobius"/>
    </source>
</evidence>
<dbReference type="Proteomes" id="UP000051010">
    <property type="component" value="Unassembled WGS sequence"/>
</dbReference>
<evidence type="ECO:0008006" key="4">
    <source>
        <dbReference type="Google" id="ProtNLM"/>
    </source>
</evidence>
<dbReference type="AlphaFoldDB" id="A0A0R1YV84"/>
<sequence>MFYHLTRNFTTKTYRNVGLTYLWEAIFMFSFTVYVSIIGAIMLFLGFFSFVSATYHHESRSWIVGLMVAGMALVIFGIVTLPKDWHNQLSTQKARSSQSTKKASLAPHPQNMVFDGGAKKRAAAHQQLNEQATRKQLATSYQSMGKLTFNSNQKTYVLTITDSGYTKAMVYLKAHPNQAKQIKWSDSVASFEKTSRSIKKTLGPGYQLIIKDHLPKLTTLLTLKDGKPVQNFVK</sequence>
<keyword evidence="1" id="KW-0812">Transmembrane</keyword>
<protein>
    <recommendedName>
        <fullName evidence="4">DUF308 domain-containing protein</fullName>
    </recommendedName>
</protein>
<organism evidence="2 3">
    <name type="scientific">Lentilactobacillus parafarraginis DSM 18390 = JCM 14109</name>
    <dbReference type="NCBI Taxonomy" id="1423786"/>
    <lineage>
        <taxon>Bacteria</taxon>
        <taxon>Bacillati</taxon>
        <taxon>Bacillota</taxon>
        <taxon>Bacilli</taxon>
        <taxon>Lactobacillales</taxon>
        <taxon>Lactobacillaceae</taxon>
        <taxon>Lentilactobacillus</taxon>
    </lineage>
</organism>
<dbReference type="PATRIC" id="fig|1423786.4.peg.1412"/>
<reference evidence="2 3" key="1">
    <citation type="journal article" date="2015" name="Genome Announc.">
        <title>Expanding the biotechnology potential of lactobacilli through comparative genomics of 213 strains and associated genera.</title>
        <authorList>
            <person name="Sun Z."/>
            <person name="Harris H.M."/>
            <person name="McCann A."/>
            <person name="Guo C."/>
            <person name="Argimon S."/>
            <person name="Zhang W."/>
            <person name="Yang X."/>
            <person name="Jeffery I.B."/>
            <person name="Cooney J.C."/>
            <person name="Kagawa T.F."/>
            <person name="Liu W."/>
            <person name="Song Y."/>
            <person name="Salvetti E."/>
            <person name="Wrobel A."/>
            <person name="Rasinkangas P."/>
            <person name="Parkhill J."/>
            <person name="Rea M.C."/>
            <person name="O'Sullivan O."/>
            <person name="Ritari J."/>
            <person name="Douillard F.P."/>
            <person name="Paul Ross R."/>
            <person name="Yang R."/>
            <person name="Briner A.E."/>
            <person name="Felis G.E."/>
            <person name="de Vos W.M."/>
            <person name="Barrangou R."/>
            <person name="Klaenhammer T.R."/>
            <person name="Caufield P.W."/>
            <person name="Cui Y."/>
            <person name="Zhang H."/>
            <person name="O'Toole P.W."/>
        </authorList>
    </citation>
    <scope>NUCLEOTIDE SEQUENCE [LARGE SCALE GENOMIC DNA]</scope>
    <source>
        <strain evidence="2 3">DSM 18390</strain>
    </source>
</reference>
<feature type="transmembrane region" description="Helical" evidence="1">
    <location>
        <begin position="62"/>
        <end position="81"/>
    </location>
</feature>
<comment type="caution">
    <text evidence="2">The sequence shown here is derived from an EMBL/GenBank/DDBJ whole genome shotgun (WGS) entry which is preliminary data.</text>
</comment>
<accession>A0A0R1YV84</accession>
<evidence type="ECO:0000313" key="3">
    <source>
        <dbReference type="Proteomes" id="UP000051010"/>
    </source>
</evidence>
<feature type="transmembrane region" description="Helical" evidence="1">
    <location>
        <begin position="21"/>
        <end position="50"/>
    </location>
</feature>
<proteinExistence type="predicted"/>
<dbReference type="EMBL" id="AZFZ01000029">
    <property type="protein sequence ID" value="KRM43739.1"/>
    <property type="molecule type" value="Genomic_DNA"/>
</dbReference>
<keyword evidence="1" id="KW-0472">Membrane</keyword>
<evidence type="ECO:0000313" key="2">
    <source>
        <dbReference type="EMBL" id="KRM43739.1"/>
    </source>
</evidence>
<gene>
    <name evidence="2" type="ORF">FD47_GL001315</name>
</gene>